<comment type="caution">
    <text evidence="1">The sequence shown here is derived from an EMBL/GenBank/DDBJ whole genome shotgun (WGS) entry which is preliminary data.</text>
</comment>
<organism evidence="1 2">
    <name type="scientific">Acanthopleuribacter pedis</name>
    <dbReference type="NCBI Taxonomy" id="442870"/>
    <lineage>
        <taxon>Bacteria</taxon>
        <taxon>Pseudomonadati</taxon>
        <taxon>Acidobacteriota</taxon>
        <taxon>Holophagae</taxon>
        <taxon>Acanthopleuribacterales</taxon>
        <taxon>Acanthopleuribacteraceae</taxon>
        <taxon>Acanthopleuribacter</taxon>
    </lineage>
</organism>
<sequence>MMKLCEYAPKHLSDIRDFAEVPASEAKALSATLDQLMDHLRDYRFKQSAARHGSAAPVSSNHLKEQLTSLETWFRQVMPSKRAVLGFDEREIARLINDGELSKPKRIEKLENVLFEIEDRVVCLDLKLSASRNALGHLKCSTRYLSDVALYGVLLAIAQDPKSLELLLKLPPEKDPLQDRVA</sequence>
<dbReference type="AlphaFoldDB" id="A0A8J7QJ82"/>
<proteinExistence type="predicted"/>
<keyword evidence="2" id="KW-1185">Reference proteome</keyword>
<protein>
    <submittedName>
        <fullName evidence="1">Uncharacterized protein</fullName>
    </submittedName>
</protein>
<evidence type="ECO:0000313" key="1">
    <source>
        <dbReference type="EMBL" id="MBO1323415.1"/>
    </source>
</evidence>
<reference evidence="1" key="1">
    <citation type="submission" date="2021-03" db="EMBL/GenBank/DDBJ databases">
        <authorList>
            <person name="Wang G."/>
        </authorList>
    </citation>
    <scope>NUCLEOTIDE SEQUENCE</scope>
    <source>
        <strain evidence="1">KCTC 12899</strain>
    </source>
</reference>
<dbReference type="EMBL" id="JAFREP010000064">
    <property type="protein sequence ID" value="MBO1323415.1"/>
    <property type="molecule type" value="Genomic_DNA"/>
</dbReference>
<gene>
    <name evidence="1" type="ORF">J3U88_33420</name>
</gene>
<dbReference type="RefSeq" id="WP_207863568.1">
    <property type="nucleotide sequence ID" value="NZ_JAFREP010000064.1"/>
</dbReference>
<accession>A0A8J7QJ82</accession>
<evidence type="ECO:0000313" key="2">
    <source>
        <dbReference type="Proteomes" id="UP000664417"/>
    </source>
</evidence>
<dbReference type="Proteomes" id="UP000664417">
    <property type="component" value="Unassembled WGS sequence"/>
</dbReference>
<name>A0A8J7QJ82_9BACT</name>